<protein>
    <submittedName>
        <fullName evidence="1">Uncharacterized protein</fullName>
    </submittedName>
</protein>
<dbReference type="EMBL" id="BDGX01000035">
    <property type="protein sequence ID" value="GAV52795.1"/>
    <property type="molecule type" value="Genomic_DNA"/>
</dbReference>
<dbReference type="OrthoDB" id="6067455at2759"/>
<comment type="caution">
    <text evidence="1">The sequence shown here is derived from an EMBL/GenBank/DDBJ whole genome shotgun (WGS) entry which is preliminary data.</text>
</comment>
<sequence>MGEFIPIQLVGGDENSTHFNYFQGKSDKLQQNQQQQHYGGCGGAIKLRDLNTEVQRSASQRTLELVEYLRKPEPALGPSVKLQPNSAEMGLGTLGEVKSMYIPESPSLLRTLTYNTNSSTAKLIKMDDGSTLDLTPVSKIYDGEFDCQPFYHTYDYENRLEADDYDSVLNQMVEDDLNNSRPIFYRELEYQELKKIVGITDYILYYVLGIDKLQFFQLKGERDKFREFNYGSYTCPLKYRDPEFNDLNDDEQLVSSDEDYETDEVLCDTSSVMSLDMYV</sequence>
<dbReference type="Proteomes" id="UP000187013">
    <property type="component" value="Unassembled WGS sequence"/>
</dbReference>
<evidence type="ECO:0000313" key="1">
    <source>
        <dbReference type="EMBL" id="GAV52795.1"/>
    </source>
</evidence>
<organism evidence="1 2">
    <name type="scientific">Zygosaccharomyces rouxii</name>
    <dbReference type="NCBI Taxonomy" id="4956"/>
    <lineage>
        <taxon>Eukaryota</taxon>
        <taxon>Fungi</taxon>
        <taxon>Dikarya</taxon>
        <taxon>Ascomycota</taxon>
        <taxon>Saccharomycotina</taxon>
        <taxon>Saccharomycetes</taxon>
        <taxon>Saccharomycetales</taxon>
        <taxon>Saccharomycetaceae</taxon>
        <taxon>Zygosaccharomyces</taxon>
    </lineage>
</organism>
<reference evidence="1 2" key="1">
    <citation type="submission" date="2016-08" db="EMBL/GenBank/DDBJ databases">
        <title>Draft genome sequence of allopolyploid Zygosaccharomyces rouxii.</title>
        <authorList>
            <person name="Watanabe J."/>
            <person name="Uehara K."/>
            <person name="Mogi Y."/>
            <person name="Tsukioka Y."/>
        </authorList>
    </citation>
    <scope>NUCLEOTIDE SEQUENCE [LARGE SCALE GENOMIC DNA]</scope>
    <source>
        <strain evidence="1 2">NBRC 110957</strain>
    </source>
</reference>
<dbReference type="AlphaFoldDB" id="A0A1Q3AAR5"/>
<proteinExistence type="predicted"/>
<gene>
    <name evidence="1" type="ORF">ZYGR_0AI00770</name>
</gene>
<name>A0A1Q3AAR5_ZYGRO</name>
<evidence type="ECO:0000313" key="2">
    <source>
        <dbReference type="Proteomes" id="UP000187013"/>
    </source>
</evidence>
<accession>A0A1Q3AAR5</accession>